<dbReference type="InterPro" id="IPR018114">
    <property type="entry name" value="TRYPSIN_HIS"/>
</dbReference>
<feature type="signal peptide" evidence="1">
    <location>
        <begin position="1"/>
        <end position="21"/>
    </location>
</feature>
<dbReference type="AlphaFoldDB" id="A0A2V3PNQ8"/>
<evidence type="ECO:0000256" key="1">
    <source>
        <dbReference type="SAM" id="SignalP"/>
    </source>
</evidence>
<evidence type="ECO:0000259" key="2">
    <source>
        <dbReference type="Pfam" id="PF18962"/>
    </source>
</evidence>
<gene>
    <name evidence="3" type="ORF">CLV62_11196</name>
</gene>
<name>A0A2V3PNQ8_9BACT</name>
<dbReference type="EMBL" id="QICL01000011">
    <property type="protein sequence ID" value="PXV64138.1"/>
    <property type="molecule type" value="Genomic_DNA"/>
</dbReference>
<evidence type="ECO:0000313" key="4">
    <source>
        <dbReference type="Proteomes" id="UP000247973"/>
    </source>
</evidence>
<dbReference type="SUPFAM" id="SSF50494">
    <property type="entry name" value="Trypsin-like serine proteases"/>
    <property type="match status" value="1"/>
</dbReference>
<feature type="chain" id="PRO_5015914247" evidence="1">
    <location>
        <begin position="22"/>
        <end position="577"/>
    </location>
</feature>
<dbReference type="Proteomes" id="UP000247973">
    <property type="component" value="Unassembled WGS sequence"/>
</dbReference>
<dbReference type="RefSeq" id="WP_110310697.1">
    <property type="nucleotide sequence ID" value="NZ_QICL01000011.1"/>
</dbReference>
<dbReference type="PANTHER" id="PTHR36234">
    <property type="entry name" value="LYSYL ENDOPEPTIDASE"/>
    <property type="match status" value="1"/>
</dbReference>
<dbReference type="PANTHER" id="PTHR36234:SF5">
    <property type="entry name" value="LYSYL ENDOPEPTIDASE"/>
    <property type="match status" value="1"/>
</dbReference>
<accession>A0A2V3PNQ8</accession>
<keyword evidence="4" id="KW-1185">Reference proteome</keyword>
<dbReference type="Gene3D" id="2.60.40.3080">
    <property type="match status" value="1"/>
</dbReference>
<dbReference type="InterPro" id="IPR026444">
    <property type="entry name" value="Secre_tail"/>
</dbReference>
<comment type="caution">
    <text evidence="3">The sequence shown here is derived from an EMBL/GenBank/DDBJ whole genome shotgun (WGS) entry which is preliminary data.</text>
</comment>
<feature type="domain" description="Secretion system C-terminal sorting" evidence="2">
    <location>
        <begin position="506"/>
        <end position="575"/>
    </location>
</feature>
<dbReference type="Gene3D" id="2.40.10.10">
    <property type="entry name" value="Trypsin-like serine proteases"/>
    <property type="match status" value="2"/>
</dbReference>
<dbReference type="PROSITE" id="PS00134">
    <property type="entry name" value="TRYPSIN_HIS"/>
    <property type="match status" value="1"/>
</dbReference>
<dbReference type="InterPro" id="IPR009003">
    <property type="entry name" value="Peptidase_S1_PA"/>
</dbReference>
<protein>
    <submittedName>
        <fullName evidence="3">Putative secreted protein (Por secretion system target)</fullName>
    </submittedName>
</protein>
<dbReference type="InterPro" id="IPR043504">
    <property type="entry name" value="Peptidase_S1_PA_chymotrypsin"/>
</dbReference>
<dbReference type="OrthoDB" id="9342482at2"/>
<sequence length="577" mass="63901">MINKQILIILVSLISSLSVFSQISEGGTPPSFRYKNSTRSALSVSQVPVNLDISRLTWEDEMVEQRKDAPLRIAKVIPVNINIDSIGSWTTFSDSVKIWQQVIEAEGAQGLILGYKDFYIPEGAKLYVYNEDHSRILGAYTRNTHPQGGKFASEIIAGDKITLEYVASTISNESPRIVVEDVGYVYGDNFNTALRALPTSPPRINSSQSCMINVNCADGANWKDQKRGVVLYQVKLGGNWFVCSGSLVNNTKRDGTPYLLTASHCFNTNGIVEYETIVVYFNHEFPGCENEDVFPVTSRTLVGTDLLVQMPLERISGGIQTHGSDGALLKLKNNIPLEYKVFFNGWDRRDVAASSGVVIHHPNGDVKKIVTFLPREDLKTPVTTETYRGGSGYNGATNGFWGVFYDGRSATQGGSSGSPIFSQNGLIVGTLTGGVNTTDYCLYRNSQEYFGKFGYHFDYLEDESMQMKKYLDPINEGTLYLRGYDPNNPLGIEEPKIDNSPQELVVFPTLADNEVNINANSIIRTIKVYDLNGRQVYSKSGYNASTTTISVDSWTKGVYSILVQTESKKLSGKFIKK</sequence>
<dbReference type="Pfam" id="PF18962">
    <property type="entry name" value="Por_Secre_tail"/>
    <property type="match status" value="1"/>
</dbReference>
<evidence type="ECO:0000313" key="3">
    <source>
        <dbReference type="EMBL" id="PXV64138.1"/>
    </source>
</evidence>
<organism evidence="3 4">
    <name type="scientific">Dysgonomonas alginatilytica</name>
    <dbReference type="NCBI Taxonomy" id="1605892"/>
    <lineage>
        <taxon>Bacteria</taxon>
        <taxon>Pseudomonadati</taxon>
        <taxon>Bacteroidota</taxon>
        <taxon>Bacteroidia</taxon>
        <taxon>Bacteroidales</taxon>
        <taxon>Dysgonomonadaceae</taxon>
        <taxon>Dysgonomonas</taxon>
    </lineage>
</organism>
<reference evidence="3 4" key="1">
    <citation type="submission" date="2018-03" db="EMBL/GenBank/DDBJ databases">
        <title>Genomic Encyclopedia of Archaeal and Bacterial Type Strains, Phase II (KMG-II): from individual species to whole genera.</title>
        <authorList>
            <person name="Goeker M."/>
        </authorList>
    </citation>
    <scope>NUCLEOTIDE SEQUENCE [LARGE SCALE GENOMIC DNA]</scope>
    <source>
        <strain evidence="3 4">DSM 100214</strain>
    </source>
</reference>
<keyword evidence="1" id="KW-0732">Signal</keyword>
<dbReference type="NCBIfam" id="TIGR04183">
    <property type="entry name" value="Por_Secre_tail"/>
    <property type="match status" value="1"/>
</dbReference>
<proteinExistence type="predicted"/>
<dbReference type="GO" id="GO:0004252">
    <property type="term" value="F:serine-type endopeptidase activity"/>
    <property type="evidence" value="ECO:0007669"/>
    <property type="project" value="InterPro"/>
</dbReference>
<dbReference type="Pfam" id="PF13365">
    <property type="entry name" value="Trypsin_2"/>
    <property type="match status" value="1"/>
</dbReference>
<dbReference type="GO" id="GO:0006508">
    <property type="term" value="P:proteolysis"/>
    <property type="evidence" value="ECO:0007669"/>
    <property type="project" value="InterPro"/>
</dbReference>